<feature type="transmembrane region" description="Helical" evidence="7">
    <location>
        <begin position="205"/>
        <end position="223"/>
    </location>
</feature>
<feature type="region of interest" description="Disordered" evidence="6">
    <location>
        <begin position="15"/>
        <end position="45"/>
    </location>
</feature>
<dbReference type="InterPro" id="IPR011701">
    <property type="entry name" value="MFS"/>
</dbReference>
<dbReference type="PANTHER" id="PTHR23511:SF5">
    <property type="entry name" value="MAJOR FACILITATOR-TYPE TRANSPORTER HXNZ-RELATED"/>
    <property type="match status" value="1"/>
</dbReference>
<dbReference type="InterPro" id="IPR005828">
    <property type="entry name" value="MFS_sugar_transport-like"/>
</dbReference>
<feature type="transmembrane region" description="Helical" evidence="7">
    <location>
        <begin position="174"/>
        <end position="193"/>
    </location>
</feature>
<feature type="domain" description="Major facilitator superfamily (MFS) profile" evidence="8">
    <location>
        <begin position="87"/>
        <end position="734"/>
    </location>
</feature>
<dbReference type="OrthoDB" id="4139357at2759"/>
<evidence type="ECO:0000313" key="10">
    <source>
        <dbReference type="Proteomes" id="UP000305067"/>
    </source>
</evidence>
<keyword evidence="2" id="KW-0813">Transport</keyword>
<feature type="transmembrane region" description="Helical" evidence="7">
    <location>
        <begin position="87"/>
        <end position="108"/>
    </location>
</feature>
<dbReference type="Pfam" id="PF07690">
    <property type="entry name" value="MFS_1"/>
    <property type="match status" value="1"/>
</dbReference>
<gene>
    <name evidence="9" type="ORF">BDV98DRAFT_528416</name>
</gene>
<dbReference type="GO" id="GO:0022857">
    <property type="term" value="F:transmembrane transporter activity"/>
    <property type="evidence" value="ECO:0007669"/>
    <property type="project" value="InterPro"/>
</dbReference>
<feature type="transmembrane region" description="Helical" evidence="7">
    <location>
        <begin position="647"/>
        <end position="668"/>
    </location>
</feature>
<dbReference type="EMBL" id="ML178822">
    <property type="protein sequence ID" value="TFL02654.1"/>
    <property type="molecule type" value="Genomic_DNA"/>
</dbReference>
<keyword evidence="10" id="KW-1185">Reference proteome</keyword>
<feature type="compositionally biased region" description="Low complexity" evidence="6">
    <location>
        <begin position="412"/>
        <end position="425"/>
    </location>
</feature>
<evidence type="ECO:0000256" key="6">
    <source>
        <dbReference type="SAM" id="MobiDB-lite"/>
    </source>
</evidence>
<organism evidence="9 10">
    <name type="scientific">Pterulicium gracile</name>
    <dbReference type="NCBI Taxonomy" id="1884261"/>
    <lineage>
        <taxon>Eukaryota</taxon>
        <taxon>Fungi</taxon>
        <taxon>Dikarya</taxon>
        <taxon>Basidiomycota</taxon>
        <taxon>Agaricomycotina</taxon>
        <taxon>Agaricomycetes</taxon>
        <taxon>Agaricomycetidae</taxon>
        <taxon>Agaricales</taxon>
        <taxon>Pleurotineae</taxon>
        <taxon>Pterulaceae</taxon>
        <taxon>Pterulicium</taxon>
    </lineage>
</organism>
<evidence type="ECO:0000256" key="5">
    <source>
        <dbReference type="ARBA" id="ARBA00023136"/>
    </source>
</evidence>
<dbReference type="InterPro" id="IPR020846">
    <property type="entry name" value="MFS_dom"/>
</dbReference>
<feature type="transmembrane region" description="Helical" evidence="7">
    <location>
        <begin position="262"/>
        <end position="286"/>
    </location>
</feature>
<accession>A0A5C3QWC5</accession>
<evidence type="ECO:0000256" key="2">
    <source>
        <dbReference type="ARBA" id="ARBA00022448"/>
    </source>
</evidence>
<evidence type="ECO:0000313" key="9">
    <source>
        <dbReference type="EMBL" id="TFL02654.1"/>
    </source>
</evidence>
<dbReference type="Proteomes" id="UP000305067">
    <property type="component" value="Unassembled WGS sequence"/>
</dbReference>
<feature type="transmembrane region" description="Helical" evidence="7">
    <location>
        <begin position="710"/>
        <end position="729"/>
    </location>
</feature>
<feature type="transmembrane region" description="Helical" evidence="7">
    <location>
        <begin position="546"/>
        <end position="566"/>
    </location>
</feature>
<evidence type="ECO:0000256" key="4">
    <source>
        <dbReference type="ARBA" id="ARBA00022989"/>
    </source>
</evidence>
<feature type="transmembrane region" description="Helical" evidence="7">
    <location>
        <begin position="596"/>
        <end position="615"/>
    </location>
</feature>
<dbReference type="Pfam" id="PF00083">
    <property type="entry name" value="Sugar_tr"/>
    <property type="match status" value="1"/>
</dbReference>
<feature type="transmembrane region" description="Helical" evidence="7">
    <location>
        <begin position="306"/>
        <end position="328"/>
    </location>
</feature>
<name>A0A5C3QWC5_9AGAR</name>
<protein>
    <submittedName>
        <fullName evidence="9">Major facilitator superfamily domain-containing protein</fullName>
    </submittedName>
</protein>
<comment type="subcellular location">
    <subcellularLocation>
        <location evidence="1">Membrane</location>
        <topology evidence="1">Multi-pass membrane protein</topology>
    </subcellularLocation>
</comment>
<reference evidence="9 10" key="1">
    <citation type="journal article" date="2019" name="Nat. Ecol. Evol.">
        <title>Megaphylogeny resolves global patterns of mushroom evolution.</title>
        <authorList>
            <person name="Varga T."/>
            <person name="Krizsan K."/>
            <person name="Foldi C."/>
            <person name="Dima B."/>
            <person name="Sanchez-Garcia M."/>
            <person name="Sanchez-Ramirez S."/>
            <person name="Szollosi G.J."/>
            <person name="Szarkandi J.G."/>
            <person name="Papp V."/>
            <person name="Albert L."/>
            <person name="Andreopoulos W."/>
            <person name="Angelini C."/>
            <person name="Antonin V."/>
            <person name="Barry K.W."/>
            <person name="Bougher N.L."/>
            <person name="Buchanan P."/>
            <person name="Buyck B."/>
            <person name="Bense V."/>
            <person name="Catcheside P."/>
            <person name="Chovatia M."/>
            <person name="Cooper J."/>
            <person name="Damon W."/>
            <person name="Desjardin D."/>
            <person name="Finy P."/>
            <person name="Geml J."/>
            <person name="Haridas S."/>
            <person name="Hughes K."/>
            <person name="Justo A."/>
            <person name="Karasinski D."/>
            <person name="Kautmanova I."/>
            <person name="Kiss B."/>
            <person name="Kocsube S."/>
            <person name="Kotiranta H."/>
            <person name="LaButti K.M."/>
            <person name="Lechner B.E."/>
            <person name="Liimatainen K."/>
            <person name="Lipzen A."/>
            <person name="Lukacs Z."/>
            <person name="Mihaltcheva S."/>
            <person name="Morgado L.N."/>
            <person name="Niskanen T."/>
            <person name="Noordeloos M.E."/>
            <person name="Ohm R.A."/>
            <person name="Ortiz-Santana B."/>
            <person name="Ovrebo C."/>
            <person name="Racz N."/>
            <person name="Riley R."/>
            <person name="Savchenko A."/>
            <person name="Shiryaev A."/>
            <person name="Soop K."/>
            <person name="Spirin V."/>
            <person name="Szebenyi C."/>
            <person name="Tomsovsky M."/>
            <person name="Tulloss R.E."/>
            <person name="Uehling J."/>
            <person name="Grigoriev I.V."/>
            <person name="Vagvolgyi C."/>
            <person name="Papp T."/>
            <person name="Martin F.M."/>
            <person name="Miettinen O."/>
            <person name="Hibbett D.S."/>
            <person name="Nagy L.G."/>
        </authorList>
    </citation>
    <scope>NUCLEOTIDE SEQUENCE [LARGE SCALE GENOMIC DNA]</scope>
    <source>
        <strain evidence="9 10">CBS 309.79</strain>
    </source>
</reference>
<evidence type="ECO:0000256" key="7">
    <source>
        <dbReference type="SAM" id="Phobius"/>
    </source>
</evidence>
<feature type="transmembrane region" description="Helical" evidence="7">
    <location>
        <begin position="622"/>
        <end position="641"/>
    </location>
</feature>
<keyword evidence="4 7" id="KW-1133">Transmembrane helix</keyword>
<feature type="transmembrane region" description="Helical" evidence="7">
    <location>
        <begin position="680"/>
        <end position="704"/>
    </location>
</feature>
<evidence type="ECO:0000256" key="1">
    <source>
        <dbReference type="ARBA" id="ARBA00004141"/>
    </source>
</evidence>
<dbReference type="GO" id="GO:0016020">
    <property type="term" value="C:membrane"/>
    <property type="evidence" value="ECO:0007669"/>
    <property type="project" value="UniProtKB-SubCell"/>
</dbReference>
<dbReference type="InterPro" id="IPR036259">
    <property type="entry name" value="MFS_trans_sf"/>
</dbReference>
<feature type="region of interest" description="Disordered" evidence="6">
    <location>
        <begin position="406"/>
        <end position="497"/>
    </location>
</feature>
<dbReference type="PANTHER" id="PTHR23511">
    <property type="entry name" value="SYNAPTIC VESICLE GLYCOPROTEIN 2"/>
    <property type="match status" value="1"/>
</dbReference>
<sequence length="744" mass="80400">MAAVSPRISGLWNHHNPNSRMSRSASTYSGYFSRPSNDEEDGMLNDAENDLMLGDEEEEEDVIGDEDDGRTPLDRTIDKIGMGPYQWVLLSLCGFGIPSTLFSVISLLTKRLHGQAGWPTMWVTTPRNAHWGPRFHGLTPPNGQANRHCFQMWLQGVAIILPRVQRHYDIADNYIGVLSAAMFAGMMIGAVGWGTCSDLMGRSTAFNATLFFTAVFGILTYFVDSFPGLCFVLFLLGSSVGGSMPTDGTLLLEHMPNGKQHLVTALSVFFSAGSVLSAFAALLIVPRHSCPPNKDDPCDVNTENQGWRYLLLSLAILTFLLFVARMVFFRLYESPRYLVHAGRPQEAIESLQLISKFNGDEVTLNLGDVQDDATRGASAQLGKVAAESSEVRHSFHEETVFDAGLAHHERGSSSTPLSPSRNSTPESRQDYHSTGLSGTGLEGHHLYTPAVELPNPIPAPTGHVQISSSASGPTSTSHGPSHTRTATFSAFKRPRPLSRASTRPVSYILEKKGPFKRLPRSIRKPLLAWADRVMLVLTPPWLRTTVIVWVVWCSLSLAFTMFNVFFPKLLELSQEGKGEVAVKTEASSLESNIVDVVIYALGGCPGALIGAWMVNSSLGRRWSLAGSTFVTALFCAVFIMADSTWAVRASAAGINLTSTTMWAVLYGWTPEIFGTEVRGTACGIASALSRVGGMIAPMLGGILLGVSRGAPVLVSIVVFIIGGCCTLLLSEEAGARGLAGAMAH</sequence>
<dbReference type="Gene3D" id="1.20.1250.20">
    <property type="entry name" value="MFS general substrate transporter like domains"/>
    <property type="match status" value="2"/>
</dbReference>
<dbReference type="AlphaFoldDB" id="A0A5C3QWC5"/>
<keyword evidence="5 7" id="KW-0472">Membrane</keyword>
<feature type="compositionally biased region" description="Polar residues" evidence="6">
    <location>
        <begin position="15"/>
        <end position="30"/>
    </location>
</feature>
<dbReference type="SUPFAM" id="SSF103473">
    <property type="entry name" value="MFS general substrate transporter"/>
    <property type="match status" value="1"/>
</dbReference>
<evidence type="ECO:0000256" key="3">
    <source>
        <dbReference type="ARBA" id="ARBA00022692"/>
    </source>
</evidence>
<proteinExistence type="predicted"/>
<keyword evidence="3 7" id="KW-0812">Transmembrane</keyword>
<evidence type="ECO:0000259" key="8">
    <source>
        <dbReference type="PROSITE" id="PS50850"/>
    </source>
</evidence>
<feature type="compositionally biased region" description="Low complexity" evidence="6">
    <location>
        <begin position="467"/>
        <end position="482"/>
    </location>
</feature>
<dbReference type="PROSITE" id="PS50850">
    <property type="entry name" value="MFS"/>
    <property type="match status" value="1"/>
</dbReference>